<dbReference type="InterPro" id="IPR002559">
    <property type="entry name" value="Transposase_11"/>
</dbReference>
<comment type="caution">
    <text evidence="4">The sequence shown here is derived from an EMBL/GenBank/DDBJ whole genome shotgun (WGS) entry which is preliminary data.</text>
</comment>
<accession>A0A8J3ID05</accession>
<dbReference type="EMBL" id="BNJF01000006">
    <property type="protein sequence ID" value="GHO49849.1"/>
    <property type="molecule type" value="Genomic_DNA"/>
</dbReference>
<dbReference type="NCBIfam" id="NF033520">
    <property type="entry name" value="transpos_IS982"/>
    <property type="match status" value="1"/>
</dbReference>
<evidence type="ECO:0000313" key="2">
    <source>
        <dbReference type="EMBL" id="GHO44453.1"/>
    </source>
</evidence>
<dbReference type="GO" id="GO:0006313">
    <property type="term" value="P:DNA transposition"/>
    <property type="evidence" value="ECO:0007669"/>
    <property type="project" value="InterPro"/>
</dbReference>
<dbReference type="EMBL" id="BNJF01000001">
    <property type="protein sequence ID" value="GHO44453.1"/>
    <property type="molecule type" value="Genomic_DNA"/>
</dbReference>
<evidence type="ECO:0000313" key="5">
    <source>
        <dbReference type="Proteomes" id="UP000612362"/>
    </source>
</evidence>
<dbReference type="AlphaFoldDB" id="A0A8J3ID05"/>
<dbReference type="RefSeq" id="WP_220193845.1">
    <property type="nucleotide sequence ID" value="NZ_BNJF01000001.1"/>
</dbReference>
<dbReference type="Pfam" id="PF01609">
    <property type="entry name" value="DDE_Tnp_1"/>
    <property type="match status" value="1"/>
</dbReference>
<evidence type="ECO:0000259" key="1">
    <source>
        <dbReference type="Pfam" id="PF01609"/>
    </source>
</evidence>
<dbReference type="GO" id="GO:0003677">
    <property type="term" value="F:DNA binding"/>
    <property type="evidence" value="ECO:0007669"/>
    <property type="project" value="InterPro"/>
</dbReference>
<feature type="domain" description="Transposase IS4-like" evidence="1">
    <location>
        <begin position="113"/>
        <end position="280"/>
    </location>
</feature>
<evidence type="ECO:0000313" key="3">
    <source>
        <dbReference type="EMBL" id="GHO47524.1"/>
    </source>
</evidence>
<dbReference type="EMBL" id="BNJF01000003">
    <property type="protein sequence ID" value="GHO47524.1"/>
    <property type="molecule type" value="Genomic_DNA"/>
</dbReference>
<dbReference type="GO" id="GO:0004803">
    <property type="term" value="F:transposase activity"/>
    <property type="evidence" value="ECO:0007669"/>
    <property type="project" value="InterPro"/>
</dbReference>
<name>A0A8J3ID05_9CHLR</name>
<protein>
    <submittedName>
        <fullName evidence="4">Transposase</fullName>
    </submittedName>
</protein>
<reference evidence="4" key="1">
    <citation type="submission" date="2020-10" db="EMBL/GenBank/DDBJ databases">
        <title>Taxonomic study of unclassified bacteria belonging to the class Ktedonobacteria.</title>
        <authorList>
            <person name="Yabe S."/>
            <person name="Wang C.M."/>
            <person name="Zheng Y."/>
            <person name="Sakai Y."/>
            <person name="Cavaletti L."/>
            <person name="Monciardini P."/>
            <person name="Donadio S."/>
        </authorList>
    </citation>
    <scope>NUCLEOTIDE SEQUENCE</scope>
    <source>
        <strain evidence="4">SOSP1-1</strain>
    </source>
</reference>
<sequence length="303" mass="33930">MMLDKATVLTTLFTIVDDTMKGSTVIQEALQRPGRAPHLSDSELVTIALYQELIGEPREDHFFRLYQATLRVFFPGLNERSRYNRRKRALWSVILAIRSSLQLVQEGLLLEETAAIDSAPVPCVSYKRSKRASDFVGHADYGICSSKAMKYFGFKLHTVVSLTGLILGFVLTKASLYDNQPVVDVLDSFPHHLQRLLGDGAYNDAALERYLEQHRSLVLLSPAKNNQTAKRAEADQKQLNRLRLICETVNAQLQEQMHLSRHSAKSLWGLITRIATKVTAQSAAMMVNVLLGRPALQLADLAV</sequence>
<organism evidence="4 5">
    <name type="scientific">Ktedonospora formicarum</name>
    <dbReference type="NCBI Taxonomy" id="2778364"/>
    <lineage>
        <taxon>Bacteria</taxon>
        <taxon>Bacillati</taxon>
        <taxon>Chloroflexota</taxon>
        <taxon>Ktedonobacteria</taxon>
        <taxon>Ktedonobacterales</taxon>
        <taxon>Ktedonobacteraceae</taxon>
        <taxon>Ktedonospora</taxon>
    </lineage>
</organism>
<dbReference type="Proteomes" id="UP000612362">
    <property type="component" value="Unassembled WGS sequence"/>
</dbReference>
<gene>
    <name evidence="2" type="ORF">KSX_26160</name>
    <name evidence="3" type="ORF">KSX_56870</name>
    <name evidence="4" type="ORF">KSX_80120</name>
</gene>
<evidence type="ECO:0000313" key="4">
    <source>
        <dbReference type="EMBL" id="GHO49849.1"/>
    </source>
</evidence>
<proteinExistence type="predicted"/>
<keyword evidence="5" id="KW-1185">Reference proteome</keyword>